<dbReference type="Pfam" id="PF12792">
    <property type="entry name" value="CSS-motif"/>
    <property type="match status" value="1"/>
</dbReference>
<keyword evidence="8 10" id="KW-0472">Membrane</keyword>
<dbReference type="SMART" id="SM00052">
    <property type="entry name" value="EAL"/>
    <property type="match status" value="1"/>
</dbReference>
<sequence>MTTRHQVSLVTGVLILAIILPVALSIWLAMQQAKEQFYSELDNFSVRVLARVQQVADQAREALKEADAHAATTCSPQHLLTMRRIAYTHRYVQEVLWLHEGIPQCSSLEEHQVSVTFPAPDHITADGYRTWLTSVNDLGLKHKMTAMGSEHHVVMIDPVSFIDVIPLGHEKIHTLLFGTQRDQIIISSKPLNAAVWEKIKHQYARTLTLDSTVYRLHRLPELGLAIATWSSTVPLQKKLHQQLMLWLPIGLFTSLLASFLLLRLLRRLRSPRNGMLDALNSHAIQVYYQPIISLQSGKIVGAEALARWRQPDGSFLSPDIFIPLAEQTGLITRLTEDIVRKIFTDLGTWLRQRPEIHISINLSVDDLRSPKLPMLLQEQLQRWGISAQQIILEITERGFVDPQTTLPVIAGYRQAGHRISIDDFGTGYSSLSYLQKLDVDTLKIDKAFVDTLECESLTPHIIEMAKALNLATVAEGVETESQRDWLRMHGVLYAQGWLYSKALPKEKFILWAENNLKAYSSPSGTHDD</sequence>
<dbReference type="PANTHER" id="PTHR33121">
    <property type="entry name" value="CYCLIC DI-GMP PHOSPHODIESTERASE PDEF"/>
    <property type="match status" value="1"/>
</dbReference>
<reference evidence="12 13" key="1">
    <citation type="journal article" date="2012" name="J. Bacteriol.">
        <title>Complete genome sequence of Klebsiella oxytoca KCTC 1686, used in production of 2,3-butanediol.</title>
        <authorList>
            <person name="Shin S.H."/>
            <person name="Kim S."/>
            <person name="Kim J.Y."/>
            <person name="Lee S."/>
            <person name="Um Y."/>
            <person name="Oh M.K."/>
            <person name="Kim Y.R."/>
            <person name="Lee J."/>
            <person name="Yang K.S."/>
        </authorList>
    </citation>
    <scope>NUCLEOTIDE SEQUENCE [LARGE SCALE GENOMIC DNA]</scope>
    <source>
        <strain evidence="13">ATCC 8724 / DSM 4798 / JCM 20051 / NBRC 3318 / NRRL B-199 / KCTC 1686</strain>
    </source>
</reference>
<comment type="subcellular location">
    <subcellularLocation>
        <location evidence="1">Cell membrane</location>
        <topology evidence="1">Multi-pass membrane protein</topology>
    </subcellularLocation>
</comment>
<dbReference type="RefSeq" id="WP_014228196.1">
    <property type="nucleotide sequence ID" value="NC_016612.1"/>
</dbReference>
<dbReference type="EMBL" id="CP003218">
    <property type="protein sequence ID" value="AEX04303.1"/>
    <property type="molecule type" value="Genomic_DNA"/>
</dbReference>
<organism evidence="12 13">
    <name type="scientific">Klebsiella michiganensis (strain ATCC 8724 / DSM 4798 / JCM 20051 / NBRC 3318 / NRRL B-199 / KCTC 1686 / BUCSAV 143 / CCM 1901)</name>
    <dbReference type="NCBI Taxonomy" id="1006551"/>
    <lineage>
        <taxon>Bacteria</taxon>
        <taxon>Pseudomonadati</taxon>
        <taxon>Pseudomonadota</taxon>
        <taxon>Gammaproteobacteria</taxon>
        <taxon>Enterobacterales</taxon>
        <taxon>Enterobacteriaceae</taxon>
        <taxon>Klebsiella/Raoultella group</taxon>
        <taxon>Klebsiella</taxon>
    </lineage>
</organism>
<evidence type="ECO:0000256" key="4">
    <source>
        <dbReference type="ARBA" id="ARBA00022636"/>
    </source>
</evidence>
<evidence type="ECO:0000259" key="11">
    <source>
        <dbReference type="PROSITE" id="PS50883"/>
    </source>
</evidence>
<evidence type="ECO:0000256" key="5">
    <source>
        <dbReference type="ARBA" id="ARBA00022692"/>
    </source>
</evidence>
<evidence type="ECO:0000313" key="13">
    <source>
        <dbReference type="Proteomes" id="UP000007843"/>
    </source>
</evidence>
<evidence type="ECO:0000256" key="7">
    <source>
        <dbReference type="ARBA" id="ARBA00022989"/>
    </source>
</evidence>
<dbReference type="GO" id="GO:0005886">
    <property type="term" value="C:plasma membrane"/>
    <property type="evidence" value="ECO:0007669"/>
    <property type="project" value="UniProtKB-SubCell"/>
</dbReference>
<dbReference type="SUPFAM" id="SSF141868">
    <property type="entry name" value="EAL domain-like"/>
    <property type="match status" value="1"/>
</dbReference>
<keyword evidence="5 10" id="KW-0812">Transmembrane</keyword>
<evidence type="ECO:0000256" key="1">
    <source>
        <dbReference type="ARBA" id="ARBA00004651"/>
    </source>
</evidence>
<accession>A0A0H3H7I6</accession>
<keyword evidence="3" id="KW-1003">Cell membrane</keyword>
<evidence type="ECO:0000256" key="3">
    <source>
        <dbReference type="ARBA" id="ARBA00022475"/>
    </source>
</evidence>
<evidence type="ECO:0000256" key="8">
    <source>
        <dbReference type="ARBA" id="ARBA00023136"/>
    </source>
</evidence>
<dbReference type="HOGENOM" id="CLU_000445_131_1_6"/>
<keyword evidence="7 10" id="KW-1133">Transmembrane helix</keyword>
<dbReference type="KEGG" id="kox:KOX_12885"/>
<comment type="catalytic activity">
    <reaction evidence="9">
        <text>3',3'-c-di-GMP + H2O = 5'-phosphoguanylyl(3'-&gt;5')guanosine + H(+)</text>
        <dbReference type="Rhea" id="RHEA:24902"/>
        <dbReference type="ChEBI" id="CHEBI:15377"/>
        <dbReference type="ChEBI" id="CHEBI:15378"/>
        <dbReference type="ChEBI" id="CHEBI:58754"/>
        <dbReference type="ChEBI" id="CHEBI:58805"/>
        <dbReference type="EC" id="3.1.4.52"/>
    </reaction>
</comment>
<dbReference type="PANTHER" id="PTHR33121:SF81">
    <property type="entry name" value="CYCLIC DI-GMP PHOSPHODIESTERASE PDEB-RELATED"/>
    <property type="match status" value="1"/>
</dbReference>
<dbReference type="InterPro" id="IPR050706">
    <property type="entry name" value="Cyclic-di-GMP_PDE-like"/>
</dbReference>
<dbReference type="InterPro" id="IPR035919">
    <property type="entry name" value="EAL_sf"/>
</dbReference>
<evidence type="ECO:0000256" key="9">
    <source>
        <dbReference type="ARBA" id="ARBA00034290"/>
    </source>
</evidence>
<feature type="domain" description="EAL" evidence="11">
    <location>
        <begin position="268"/>
        <end position="516"/>
    </location>
</feature>
<gene>
    <name evidence="12" type="ordered locus">KOX_12885</name>
</gene>
<dbReference type="Gene3D" id="3.20.20.450">
    <property type="entry name" value="EAL domain"/>
    <property type="match status" value="1"/>
</dbReference>
<feature type="transmembrane region" description="Helical" evidence="10">
    <location>
        <begin position="7"/>
        <end position="30"/>
    </location>
</feature>
<evidence type="ECO:0000256" key="2">
    <source>
        <dbReference type="ARBA" id="ARBA00012282"/>
    </source>
</evidence>
<dbReference type="PROSITE" id="PS50883">
    <property type="entry name" value="EAL"/>
    <property type="match status" value="1"/>
</dbReference>
<dbReference type="AlphaFoldDB" id="A0A0H3H7I6"/>
<dbReference type="GO" id="GO:0071111">
    <property type="term" value="F:cyclic-guanylate-specific phosphodiesterase activity"/>
    <property type="evidence" value="ECO:0007669"/>
    <property type="project" value="UniProtKB-EC"/>
</dbReference>
<protein>
    <recommendedName>
        <fullName evidence="2">cyclic-guanylate-specific phosphodiesterase</fullName>
        <ecNumber evidence="2">3.1.4.52</ecNumber>
    </recommendedName>
</protein>
<dbReference type="InterPro" id="IPR001633">
    <property type="entry name" value="EAL_dom"/>
</dbReference>
<evidence type="ECO:0000256" key="6">
    <source>
        <dbReference type="ARBA" id="ARBA00022801"/>
    </source>
</evidence>
<keyword evidence="6" id="KW-0378">Hydrolase</keyword>
<keyword evidence="4" id="KW-0973">c-di-GMP</keyword>
<name>A0A0H3H7I6_KLEM8</name>
<dbReference type="Proteomes" id="UP000007843">
    <property type="component" value="Chromosome"/>
</dbReference>
<proteinExistence type="predicted"/>
<dbReference type="CDD" id="cd01948">
    <property type="entry name" value="EAL"/>
    <property type="match status" value="1"/>
</dbReference>
<dbReference type="Pfam" id="PF00563">
    <property type="entry name" value="EAL"/>
    <property type="match status" value="1"/>
</dbReference>
<feature type="transmembrane region" description="Helical" evidence="10">
    <location>
        <begin position="243"/>
        <end position="265"/>
    </location>
</feature>
<evidence type="ECO:0000256" key="10">
    <source>
        <dbReference type="SAM" id="Phobius"/>
    </source>
</evidence>
<dbReference type="EC" id="3.1.4.52" evidence="2"/>
<dbReference type="InterPro" id="IPR024744">
    <property type="entry name" value="CSS-motif_dom"/>
</dbReference>
<evidence type="ECO:0000313" key="12">
    <source>
        <dbReference type="EMBL" id="AEX04303.1"/>
    </source>
</evidence>